<keyword evidence="2" id="KW-1185">Reference proteome</keyword>
<dbReference type="PANTHER" id="PTHR15364:SF0">
    <property type="entry name" value="2'-DEOXYNUCLEOSIDE 5'-PHOSPHATE N-HYDROLASE 1"/>
    <property type="match status" value="1"/>
</dbReference>
<accession>A0A0N1HZ26</accession>
<name>A0A0N1HZ26_LEPSE</name>
<gene>
    <name evidence="1" type="ORF">ABL78_3771</name>
</gene>
<dbReference type="GO" id="GO:0070694">
    <property type="term" value="F:5-hydroxymethyl-dUMP N-hydrolase activity"/>
    <property type="evidence" value="ECO:0007669"/>
    <property type="project" value="TreeGrafter"/>
</dbReference>
<dbReference type="EMBL" id="LJSK01000101">
    <property type="protein sequence ID" value="KPI87118.1"/>
    <property type="molecule type" value="Genomic_DNA"/>
</dbReference>
<dbReference type="Pfam" id="PF05014">
    <property type="entry name" value="Nuc_deoxyrib_tr"/>
    <property type="match status" value="1"/>
</dbReference>
<protein>
    <recommendedName>
        <fullName evidence="3">Nucleoside 2-deoxyribosyltransferase</fullName>
    </recommendedName>
</protein>
<dbReference type="OrthoDB" id="269441at2759"/>
<dbReference type="InterPro" id="IPR051239">
    <property type="entry name" value="2'-dNMP_N-hydrolase"/>
</dbReference>
<dbReference type="AlphaFoldDB" id="A0A0N1HZ26"/>
<proteinExistence type="predicted"/>
<organism evidence="1 2">
    <name type="scientific">Leptomonas seymouri</name>
    <dbReference type="NCBI Taxonomy" id="5684"/>
    <lineage>
        <taxon>Eukaryota</taxon>
        <taxon>Discoba</taxon>
        <taxon>Euglenozoa</taxon>
        <taxon>Kinetoplastea</taxon>
        <taxon>Metakinetoplastina</taxon>
        <taxon>Trypanosomatida</taxon>
        <taxon>Trypanosomatidae</taxon>
        <taxon>Leishmaniinae</taxon>
        <taxon>Leptomonas</taxon>
    </lineage>
</organism>
<evidence type="ECO:0000313" key="1">
    <source>
        <dbReference type="EMBL" id="KPI87118.1"/>
    </source>
</evidence>
<reference evidence="1 2" key="1">
    <citation type="journal article" date="2015" name="PLoS Pathog.">
        <title>Leptomonas seymouri: Adaptations to the Dixenous Life Cycle Analyzed by Genome Sequencing, Transcriptome Profiling and Co-infection with Leishmania donovani.</title>
        <authorList>
            <person name="Kraeva N."/>
            <person name="Butenko A."/>
            <person name="Hlavacova J."/>
            <person name="Kostygov A."/>
            <person name="Myskova J."/>
            <person name="Grybchuk D."/>
            <person name="Lestinova T."/>
            <person name="Votypka J."/>
            <person name="Volf P."/>
            <person name="Opperdoes F."/>
            <person name="Flegontov P."/>
            <person name="Lukes J."/>
            <person name="Yurchenko V."/>
        </authorList>
    </citation>
    <scope>NUCLEOTIDE SEQUENCE [LARGE SCALE GENOMIC DNA]</scope>
    <source>
        <strain evidence="1 2">ATCC 30220</strain>
    </source>
</reference>
<dbReference type="Gene3D" id="3.40.50.450">
    <property type="match status" value="1"/>
</dbReference>
<comment type="caution">
    <text evidence="1">The sequence shown here is derived from an EMBL/GenBank/DDBJ whole genome shotgun (WGS) entry which is preliminary data.</text>
</comment>
<sequence>MASPKKVYIAGPAVFHQDHGEAFYSKVRALLSQHGVVPLVPVDNVATGALNIRNKNIEMIKACDAIIADLSPFRSLEPDCGTAFEVGYGAALGKVLLTYSSDTRCMVEKYGGTEAQGLAVENFDLPFNLMLSDGTPVFDSFEAAFEYFQKHHMSS</sequence>
<dbReference type="GO" id="GO:0009159">
    <property type="term" value="P:deoxyribonucleoside monophosphate catabolic process"/>
    <property type="evidence" value="ECO:0007669"/>
    <property type="project" value="TreeGrafter"/>
</dbReference>
<evidence type="ECO:0008006" key="3">
    <source>
        <dbReference type="Google" id="ProtNLM"/>
    </source>
</evidence>
<dbReference type="PANTHER" id="PTHR15364">
    <property type="entry name" value="2'-DEOXYNUCLEOSIDE 5'-PHOSPHATE N-HYDROLASE 1"/>
    <property type="match status" value="1"/>
</dbReference>
<evidence type="ECO:0000313" key="2">
    <source>
        <dbReference type="Proteomes" id="UP000038009"/>
    </source>
</evidence>
<dbReference type="InterPro" id="IPR007710">
    <property type="entry name" value="Nucleoside_deoxyribTrfase"/>
</dbReference>
<dbReference type="GO" id="GO:0005634">
    <property type="term" value="C:nucleus"/>
    <property type="evidence" value="ECO:0007669"/>
    <property type="project" value="TreeGrafter"/>
</dbReference>
<dbReference type="VEuPathDB" id="TriTrypDB:Lsey_0101_0020"/>
<dbReference type="SUPFAM" id="SSF52309">
    <property type="entry name" value="N-(deoxy)ribosyltransferase-like"/>
    <property type="match status" value="1"/>
</dbReference>
<dbReference type="Proteomes" id="UP000038009">
    <property type="component" value="Unassembled WGS sequence"/>
</dbReference>
<dbReference type="OMA" id="YELGYMA"/>